<dbReference type="OrthoDB" id="7669690at2759"/>
<organism evidence="1 2">
    <name type="scientific">Ooceraea biroi</name>
    <name type="common">Clonal raider ant</name>
    <name type="synonym">Cerapachys biroi</name>
    <dbReference type="NCBI Taxonomy" id="2015173"/>
    <lineage>
        <taxon>Eukaryota</taxon>
        <taxon>Metazoa</taxon>
        <taxon>Ecdysozoa</taxon>
        <taxon>Arthropoda</taxon>
        <taxon>Hexapoda</taxon>
        <taxon>Insecta</taxon>
        <taxon>Pterygota</taxon>
        <taxon>Neoptera</taxon>
        <taxon>Endopterygota</taxon>
        <taxon>Hymenoptera</taxon>
        <taxon>Apocrita</taxon>
        <taxon>Aculeata</taxon>
        <taxon>Formicoidea</taxon>
        <taxon>Formicidae</taxon>
        <taxon>Dorylinae</taxon>
        <taxon>Ooceraea</taxon>
    </lineage>
</organism>
<gene>
    <name evidence="1" type="ORF">X777_01885</name>
</gene>
<dbReference type="Proteomes" id="UP000053097">
    <property type="component" value="Unassembled WGS sequence"/>
</dbReference>
<dbReference type="AlphaFoldDB" id="A0A026VSN7"/>
<evidence type="ECO:0000313" key="1">
    <source>
        <dbReference type="EMBL" id="EZA46788.1"/>
    </source>
</evidence>
<keyword evidence="2" id="KW-1185">Reference proteome</keyword>
<protein>
    <recommendedName>
        <fullName evidence="3">Fibronectin type-III domain-containing protein</fullName>
    </recommendedName>
</protein>
<accession>A0A026VSN7</accession>
<proteinExistence type="predicted"/>
<dbReference type="InterPro" id="IPR036116">
    <property type="entry name" value="FN3_sf"/>
</dbReference>
<dbReference type="SUPFAM" id="SSF49265">
    <property type="entry name" value="Fibronectin type III"/>
    <property type="match status" value="1"/>
</dbReference>
<dbReference type="STRING" id="2015173.A0A026VSN7"/>
<dbReference type="EMBL" id="KK108270">
    <property type="protein sequence ID" value="EZA46788.1"/>
    <property type="molecule type" value="Genomic_DNA"/>
</dbReference>
<reference evidence="1 2" key="1">
    <citation type="journal article" date="2014" name="Curr. Biol.">
        <title>The genome of the clonal raider ant Cerapachys biroi.</title>
        <authorList>
            <person name="Oxley P.R."/>
            <person name="Ji L."/>
            <person name="Fetter-Pruneda I."/>
            <person name="McKenzie S.K."/>
            <person name="Li C."/>
            <person name="Hu H."/>
            <person name="Zhang G."/>
            <person name="Kronauer D.J."/>
        </authorList>
    </citation>
    <scope>NUCLEOTIDE SEQUENCE [LARGE SCALE GENOMIC DNA]</scope>
</reference>
<evidence type="ECO:0000313" key="2">
    <source>
        <dbReference type="Proteomes" id="UP000053097"/>
    </source>
</evidence>
<name>A0A026VSN7_OOCBI</name>
<evidence type="ECO:0008006" key="3">
    <source>
        <dbReference type="Google" id="ProtNLM"/>
    </source>
</evidence>
<sequence>MCSNNIQSNWRTAETVCNPTDFVLDSEEHSLSIDWKHDPKPPFPCPANWYQIIVQVTGKSTALLNTTVNHFPYTVSQKLPPYTSFTVTIVHEDKKIFSDDIRLEEGKVSYIS</sequence>